<proteinExistence type="inferred from homology"/>
<dbReference type="InterPro" id="IPR014721">
    <property type="entry name" value="Ribsml_uS5_D2-typ_fold_subgr"/>
</dbReference>
<dbReference type="Pfam" id="PF00288">
    <property type="entry name" value="GHMP_kinases_N"/>
    <property type="match status" value="1"/>
</dbReference>
<evidence type="ECO:0000256" key="1">
    <source>
        <dbReference type="ARBA" id="ARBA00006566"/>
    </source>
</evidence>
<feature type="domain" description="Galactokinase N-terminal" evidence="8">
    <location>
        <begin position="47"/>
        <end position="95"/>
    </location>
</feature>
<dbReference type="InterPro" id="IPR019539">
    <property type="entry name" value="GalKase_N"/>
</dbReference>
<gene>
    <name evidence="9" type="ORF">OSB1V03_LOCUS8278</name>
</gene>
<evidence type="ECO:0000256" key="3">
    <source>
        <dbReference type="ARBA" id="ARBA00022741"/>
    </source>
</evidence>
<keyword evidence="10" id="KW-1185">Reference proteome</keyword>
<dbReference type="InterPro" id="IPR013750">
    <property type="entry name" value="GHMP_kinase_C_dom"/>
</dbReference>
<evidence type="ECO:0000256" key="5">
    <source>
        <dbReference type="ARBA" id="ARBA00022840"/>
    </source>
</evidence>
<dbReference type="AlphaFoldDB" id="A0A7R9Q0N3"/>
<dbReference type="PANTHER" id="PTHR10457:SF7">
    <property type="entry name" value="GALACTOKINASE-RELATED"/>
    <property type="match status" value="1"/>
</dbReference>
<keyword evidence="4" id="KW-0418">Kinase</keyword>
<dbReference type="InterPro" id="IPR036554">
    <property type="entry name" value="GHMP_kinase_C_sf"/>
</dbReference>
<feature type="domain" description="GHMP kinase C-terminal" evidence="7">
    <location>
        <begin position="389"/>
        <end position="458"/>
    </location>
</feature>
<evidence type="ECO:0000259" key="6">
    <source>
        <dbReference type="Pfam" id="PF00288"/>
    </source>
</evidence>
<dbReference type="PRINTS" id="PR00473">
    <property type="entry name" value="GALCTOKINASE"/>
</dbReference>
<dbReference type="GO" id="GO:0006012">
    <property type="term" value="P:galactose metabolic process"/>
    <property type="evidence" value="ECO:0007669"/>
    <property type="project" value="InterPro"/>
</dbReference>
<dbReference type="GO" id="GO:0004335">
    <property type="term" value="F:galactokinase activity"/>
    <property type="evidence" value="ECO:0007669"/>
    <property type="project" value="InterPro"/>
</dbReference>
<protein>
    <recommendedName>
        <fullName evidence="11">Galactokinase</fullName>
    </recommendedName>
</protein>
<dbReference type="InterPro" id="IPR020568">
    <property type="entry name" value="Ribosomal_Su5_D2-typ_SF"/>
</dbReference>
<dbReference type="GO" id="GO:0005524">
    <property type="term" value="F:ATP binding"/>
    <property type="evidence" value="ECO:0007669"/>
    <property type="project" value="UniProtKB-KW"/>
</dbReference>
<comment type="similarity">
    <text evidence="1">Belongs to the GHMP kinase family. GalK subfamily.</text>
</comment>
<evidence type="ECO:0000259" key="7">
    <source>
        <dbReference type="Pfam" id="PF08544"/>
    </source>
</evidence>
<evidence type="ECO:0008006" key="11">
    <source>
        <dbReference type="Google" id="ProtNLM"/>
    </source>
</evidence>
<dbReference type="PROSITE" id="PS00106">
    <property type="entry name" value="GALACTOKINASE"/>
    <property type="match status" value="1"/>
</dbReference>
<dbReference type="SUPFAM" id="SSF54211">
    <property type="entry name" value="Ribosomal protein S5 domain 2-like"/>
    <property type="match status" value="1"/>
</dbReference>
<sequence length="479" mass="53234">MPSNEQGQLHLIVGTNVIMSSMASENVPVIYIPEELRQTDRIQRLVKRFEDKFGDKPVFLVRVPGRVNIIGEHIDYVGYSVLPMALKQDIVMAVSVNSTGRIELTNLDQENYHDESIDPTGLEFPQPPQWYHYFQCGYRGIVDRFCNGQPPLGLNVAVHGTIPAGSGLSSSSAMVCAAAFATIIAFHQKTNMLSIPINKLEITQLCIKSERYIGTDSGGMDQAIALLAEEGSAKYIEFIPELTAVNVRLPEGVDFYVSHCGVSMNKAATAHYNTRVAETRLAAAVIAKRLNISGYRLGDQLWVVQQASAIPLSQMGDRLAEIFDQDKHSYTRTELVAILGIENDEMERTFLSRVSEPIHEFRLYQRARHAYEEAFRVQEFRRVCETTADINRLGQLMNDSHQSCRDLYECSHPKLDQLVTSALSYGAIGSRLTGAGWGGCIVSLVPSNKSQTFEAQMNKLSKFNVRSGPSGGGLIYKLF</sequence>
<dbReference type="InterPro" id="IPR000705">
    <property type="entry name" value="Galactokinase"/>
</dbReference>
<feature type="domain" description="GHMP kinase N-terminal" evidence="6">
    <location>
        <begin position="143"/>
        <end position="227"/>
    </location>
</feature>
<reference evidence="9" key="1">
    <citation type="submission" date="2020-11" db="EMBL/GenBank/DDBJ databases">
        <authorList>
            <person name="Tran Van P."/>
        </authorList>
    </citation>
    <scope>NUCLEOTIDE SEQUENCE</scope>
</reference>
<keyword evidence="2" id="KW-0808">Transferase</keyword>
<dbReference type="GO" id="GO:0005829">
    <property type="term" value="C:cytosol"/>
    <property type="evidence" value="ECO:0007669"/>
    <property type="project" value="TreeGrafter"/>
</dbReference>
<dbReference type="Pfam" id="PF10509">
    <property type="entry name" value="GalKase_gal_bdg"/>
    <property type="match status" value="1"/>
</dbReference>
<dbReference type="Proteomes" id="UP000759131">
    <property type="component" value="Unassembled WGS sequence"/>
</dbReference>
<accession>A0A7R9Q0N3</accession>
<dbReference type="InterPro" id="IPR006206">
    <property type="entry name" value="Mevalonate/galactokinase"/>
</dbReference>
<keyword evidence="5" id="KW-0067">ATP-binding</keyword>
<evidence type="ECO:0000313" key="10">
    <source>
        <dbReference type="Proteomes" id="UP000759131"/>
    </source>
</evidence>
<dbReference type="SUPFAM" id="SSF55060">
    <property type="entry name" value="GHMP Kinase, C-terminal domain"/>
    <property type="match status" value="1"/>
</dbReference>
<evidence type="ECO:0000259" key="8">
    <source>
        <dbReference type="Pfam" id="PF10509"/>
    </source>
</evidence>
<evidence type="ECO:0000256" key="4">
    <source>
        <dbReference type="ARBA" id="ARBA00022777"/>
    </source>
</evidence>
<dbReference type="Gene3D" id="3.30.230.10">
    <property type="match status" value="1"/>
</dbReference>
<dbReference type="EMBL" id="CAJPIZ010005113">
    <property type="protein sequence ID" value="CAG2108283.1"/>
    <property type="molecule type" value="Genomic_DNA"/>
</dbReference>
<dbReference type="InterPro" id="IPR006204">
    <property type="entry name" value="GHMP_kinase_N_dom"/>
</dbReference>
<dbReference type="InterPro" id="IPR019741">
    <property type="entry name" value="Galactokinase_CS"/>
</dbReference>
<organism evidence="9">
    <name type="scientific">Medioppia subpectinata</name>
    <dbReference type="NCBI Taxonomy" id="1979941"/>
    <lineage>
        <taxon>Eukaryota</taxon>
        <taxon>Metazoa</taxon>
        <taxon>Ecdysozoa</taxon>
        <taxon>Arthropoda</taxon>
        <taxon>Chelicerata</taxon>
        <taxon>Arachnida</taxon>
        <taxon>Acari</taxon>
        <taxon>Acariformes</taxon>
        <taxon>Sarcoptiformes</taxon>
        <taxon>Oribatida</taxon>
        <taxon>Brachypylina</taxon>
        <taxon>Oppioidea</taxon>
        <taxon>Oppiidae</taxon>
        <taxon>Medioppia</taxon>
    </lineage>
</organism>
<dbReference type="OrthoDB" id="187738at2759"/>
<name>A0A7R9Q0N3_9ACAR</name>
<dbReference type="PANTHER" id="PTHR10457">
    <property type="entry name" value="MEVALONATE KINASE/GALACTOKINASE"/>
    <property type="match status" value="1"/>
</dbReference>
<dbReference type="PRINTS" id="PR00959">
    <property type="entry name" value="MEVGALKINASE"/>
</dbReference>
<dbReference type="Gene3D" id="3.30.70.3170">
    <property type="match status" value="1"/>
</dbReference>
<evidence type="ECO:0000313" key="9">
    <source>
        <dbReference type="EMBL" id="CAD7627853.1"/>
    </source>
</evidence>
<dbReference type="InterPro" id="IPR006203">
    <property type="entry name" value="GHMP_knse_ATP-bd_CS"/>
</dbReference>
<dbReference type="NCBIfam" id="TIGR00131">
    <property type="entry name" value="gal_kin"/>
    <property type="match status" value="1"/>
</dbReference>
<dbReference type="Pfam" id="PF08544">
    <property type="entry name" value="GHMP_kinases_C"/>
    <property type="match status" value="1"/>
</dbReference>
<dbReference type="EMBL" id="OC859688">
    <property type="protein sequence ID" value="CAD7627853.1"/>
    <property type="molecule type" value="Genomic_DNA"/>
</dbReference>
<dbReference type="PIRSF" id="PIRSF000530">
    <property type="entry name" value="Galactokinase"/>
    <property type="match status" value="1"/>
</dbReference>
<dbReference type="Gene3D" id="1.20.1440.340">
    <property type="match status" value="1"/>
</dbReference>
<evidence type="ECO:0000256" key="2">
    <source>
        <dbReference type="ARBA" id="ARBA00022679"/>
    </source>
</evidence>
<dbReference type="PROSITE" id="PS00627">
    <property type="entry name" value="GHMP_KINASES_ATP"/>
    <property type="match status" value="1"/>
</dbReference>
<keyword evidence="3" id="KW-0547">Nucleotide-binding</keyword>